<evidence type="ECO:0000256" key="4">
    <source>
        <dbReference type="ARBA" id="ARBA00023136"/>
    </source>
</evidence>
<evidence type="ECO:0000313" key="8">
    <source>
        <dbReference type="EMBL" id="KAL2066071.1"/>
    </source>
</evidence>
<feature type="signal peptide" evidence="7">
    <location>
        <begin position="1"/>
        <end position="26"/>
    </location>
</feature>
<sequence length="628" mass="65075">MAVNFFAMPSSSMLLLFSFAFSLTNALPWMGAQQTKVYREAAWSPAPTALPNVPAHIFKRESVDVNICGWIGGSSGVPAVCSAGSSCIHDTIHAIVGCCTTDGPCTAGVYTSCVDKNSVGWTPNEGMQNNGIYSCSGDAVCYRNTYPGGYYQYGCGASQDATSVETTYEGQASDLLLQVVFTGVNFSPFSAMATTTAASSSQSTSSSSLISSSSSLASSSSSSSSSSTTSASLSTSSASSTTTESSALVAVAKATPPAESSSASATAEDSEDKKKSSENKGAIAGAVIGSVLGLAAIVGFALWCGRRRRNKRIDNRAGSFVTQHHKSTPPTSGPFQRIAPYGPDDFGGMTQHQPTTTVTANDGGAATPGVFPPHYDYSNAYASLPSQSTPPQTPPLQRNIATHPGSSPGDFQTMYLPASTATASTPLVSQSEIDDFSHGYNSAIPSQDPGLERDTHIHTGAMPSLPSGGIIAAAAPMLLRGGSGSSANSFTPRRRSQNWGVTTEALRAQRPRVVSTPTPVQVQPQGWSPRGLSMRGSVSGSFAGTGSAGRGRVERSAGGGDGSPEWDVPPRSPLRSERLSAGGEGGVRVGDGVQRYQLVDEVVRDDVPILRSPGLRQGRGVRRESIKE</sequence>
<feature type="transmembrane region" description="Helical" evidence="6">
    <location>
        <begin position="282"/>
        <end position="303"/>
    </location>
</feature>
<name>A0ABR4C808_9HELO</name>
<keyword evidence="2 6" id="KW-0812">Transmembrane</keyword>
<dbReference type="PANTHER" id="PTHR15549">
    <property type="entry name" value="PAIRED IMMUNOGLOBULIN-LIKE TYPE 2 RECEPTOR"/>
    <property type="match status" value="1"/>
</dbReference>
<gene>
    <name evidence="8" type="ORF">VTL71DRAFT_2142</name>
</gene>
<evidence type="ECO:0000313" key="9">
    <source>
        <dbReference type="Proteomes" id="UP001595075"/>
    </source>
</evidence>
<keyword evidence="3 6" id="KW-1133">Transmembrane helix</keyword>
<evidence type="ECO:0000256" key="5">
    <source>
        <dbReference type="SAM" id="MobiDB-lite"/>
    </source>
</evidence>
<evidence type="ECO:0000256" key="2">
    <source>
        <dbReference type="ARBA" id="ARBA00022692"/>
    </source>
</evidence>
<comment type="caution">
    <text evidence="8">The sequence shown here is derived from an EMBL/GenBank/DDBJ whole genome shotgun (WGS) entry which is preliminary data.</text>
</comment>
<dbReference type="EMBL" id="JAZHXI010000011">
    <property type="protein sequence ID" value="KAL2066071.1"/>
    <property type="molecule type" value="Genomic_DNA"/>
</dbReference>
<feature type="compositionally biased region" description="Low complexity" evidence="5">
    <location>
        <begin position="216"/>
        <end position="267"/>
    </location>
</feature>
<evidence type="ECO:0000256" key="1">
    <source>
        <dbReference type="ARBA" id="ARBA00004167"/>
    </source>
</evidence>
<dbReference type="Proteomes" id="UP001595075">
    <property type="component" value="Unassembled WGS sequence"/>
</dbReference>
<evidence type="ECO:0000256" key="7">
    <source>
        <dbReference type="SAM" id="SignalP"/>
    </source>
</evidence>
<keyword evidence="9" id="KW-1185">Reference proteome</keyword>
<dbReference type="InterPro" id="IPR051694">
    <property type="entry name" value="Immunoregulatory_rcpt-like"/>
</dbReference>
<dbReference type="CDD" id="cd12087">
    <property type="entry name" value="TM_EGFR-like"/>
    <property type="match status" value="1"/>
</dbReference>
<keyword evidence="4 6" id="KW-0472">Membrane</keyword>
<proteinExistence type="predicted"/>
<accession>A0ABR4C808</accession>
<evidence type="ECO:0000256" key="3">
    <source>
        <dbReference type="ARBA" id="ARBA00022989"/>
    </source>
</evidence>
<keyword evidence="7" id="KW-0732">Signal</keyword>
<feature type="compositionally biased region" description="Low complexity" evidence="5">
    <location>
        <begin position="513"/>
        <end position="525"/>
    </location>
</feature>
<feature type="region of interest" description="Disordered" evidence="5">
    <location>
        <begin position="216"/>
        <end position="278"/>
    </location>
</feature>
<comment type="subcellular location">
    <subcellularLocation>
        <location evidence="1">Membrane</location>
        <topology evidence="1">Single-pass membrane protein</topology>
    </subcellularLocation>
</comment>
<evidence type="ECO:0008006" key="10">
    <source>
        <dbReference type="Google" id="ProtNLM"/>
    </source>
</evidence>
<reference evidence="8 9" key="1">
    <citation type="journal article" date="2024" name="Commun. Biol.">
        <title>Comparative genomic analysis of thermophilic fungi reveals convergent evolutionary adaptations and gene losses.</title>
        <authorList>
            <person name="Steindorff A.S."/>
            <person name="Aguilar-Pontes M.V."/>
            <person name="Robinson A.J."/>
            <person name="Andreopoulos B."/>
            <person name="LaButti K."/>
            <person name="Kuo A."/>
            <person name="Mondo S."/>
            <person name="Riley R."/>
            <person name="Otillar R."/>
            <person name="Haridas S."/>
            <person name="Lipzen A."/>
            <person name="Grimwood J."/>
            <person name="Schmutz J."/>
            <person name="Clum A."/>
            <person name="Reid I.D."/>
            <person name="Moisan M.C."/>
            <person name="Butler G."/>
            <person name="Nguyen T.T.M."/>
            <person name="Dewar K."/>
            <person name="Conant G."/>
            <person name="Drula E."/>
            <person name="Henrissat B."/>
            <person name="Hansel C."/>
            <person name="Singer S."/>
            <person name="Hutchinson M.I."/>
            <person name="de Vries R.P."/>
            <person name="Natvig D.O."/>
            <person name="Powell A.J."/>
            <person name="Tsang A."/>
            <person name="Grigoriev I.V."/>
        </authorList>
    </citation>
    <scope>NUCLEOTIDE SEQUENCE [LARGE SCALE GENOMIC DNA]</scope>
    <source>
        <strain evidence="8 9">CBS 494.80</strain>
    </source>
</reference>
<protein>
    <recommendedName>
        <fullName evidence="10">Mid2 domain-containing protein</fullName>
    </recommendedName>
</protein>
<organism evidence="8 9">
    <name type="scientific">Oculimacula yallundae</name>
    <dbReference type="NCBI Taxonomy" id="86028"/>
    <lineage>
        <taxon>Eukaryota</taxon>
        <taxon>Fungi</taxon>
        <taxon>Dikarya</taxon>
        <taxon>Ascomycota</taxon>
        <taxon>Pezizomycotina</taxon>
        <taxon>Leotiomycetes</taxon>
        <taxon>Helotiales</taxon>
        <taxon>Ploettnerulaceae</taxon>
        <taxon>Oculimacula</taxon>
    </lineage>
</organism>
<evidence type="ECO:0000256" key="6">
    <source>
        <dbReference type="SAM" id="Phobius"/>
    </source>
</evidence>
<feature type="region of interest" description="Disordered" evidence="5">
    <location>
        <begin position="513"/>
        <end position="590"/>
    </location>
</feature>
<feature type="chain" id="PRO_5046854639" description="Mid2 domain-containing protein" evidence="7">
    <location>
        <begin position="27"/>
        <end position="628"/>
    </location>
</feature>